<dbReference type="EMBL" id="CP033433">
    <property type="protein sequence ID" value="AYQ74933.1"/>
    <property type="molecule type" value="Genomic_DNA"/>
</dbReference>
<feature type="region of interest" description="Disordered" evidence="1">
    <location>
        <begin position="1"/>
        <end position="75"/>
    </location>
</feature>
<sequence>MTEQNKSDQAQNALENVEHAVDQAQSHPTADKINEAQNAVAHAEISVRQADESSQAGALSQQLNEEKESLNGLND</sequence>
<keyword evidence="3" id="KW-1185">Reference proteome</keyword>
<dbReference type="AlphaFoldDB" id="A0A3G3K378"/>
<dbReference type="KEGG" id="coh:EAV92_21680"/>
<protein>
    <submittedName>
        <fullName evidence="2">Uncharacterized protein</fullName>
    </submittedName>
</protein>
<evidence type="ECO:0000313" key="3">
    <source>
        <dbReference type="Proteomes" id="UP000269097"/>
    </source>
</evidence>
<dbReference type="RefSeq" id="WP_123043013.1">
    <property type="nucleotide sequence ID" value="NZ_CP033433.1"/>
</dbReference>
<evidence type="ECO:0000313" key="2">
    <source>
        <dbReference type="EMBL" id="AYQ74933.1"/>
    </source>
</evidence>
<evidence type="ECO:0000256" key="1">
    <source>
        <dbReference type="SAM" id="MobiDB-lite"/>
    </source>
</evidence>
<dbReference type="Proteomes" id="UP000269097">
    <property type="component" value="Chromosome"/>
</dbReference>
<accession>A0A3G3K378</accession>
<name>A0A3G3K378_9BACL</name>
<feature type="compositionally biased region" description="Polar residues" evidence="1">
    <location>
        <begin position="1"/>
        <end position="14"/>
    </location>
</feature>
<proteinExistence type="predicted"/>
<gene>
    <name evidence="2" type="ORF">EAV92_21680</name>
</gene>
<reference evidence="2 3" key="1">
    <citation type="submission" date="2018-10" db="EMBL/GenBank/DDBJ databases">
        <title>Genome Sequence of Cohnella sp.</title>
        <authorList>
            <person name="Srinivasan S."/>
            <person name="Kim M.K."/>
        </authorList>
    </citation>
    <scope>NUCLEOTIDE SEQUENCE [LARGE SCALE GENOMIC DNA]</scope>
    <source>
        <strain evidence="2 3">18JY8-7</strain>
    </source>
</reference>
<feature type="compositionally biased region" description="Polar residues" evidence="1">
    <location>
        <begin position="52"/>
        <end position="63"/>
    </location>
</feature>
<organism evidence="2 3">
    <name type="scientific">Cohnella candidum</name>
    <dbReference type="NCBI Taxonomy" id="2674991"/>
    <lineage>
        <taxon>Bacteria</taxon>
        <taxon>Bacillati</taxon>
        <taxon>Bacillota</taxon>
        <taxon>Bacilli</taxon>
        <taxon>Bacillales</taxon>
        <taxon>Paenibacillaceae</taxon>
        <taxon>Cohnella</taxon>
    </lineage>
</organism>